<gene>
    <name evidence="6" type="ORF">HA271_02120</name>
</gene>
<dbReference type="Gene3D" id="3.40.50.300">
    <property type="entry name" value="P-loop containing nucleotide triphosphate hydrolases"/>
    <property type="match status" value="2"/>
</dbReference>
<dbReference type="InterPro" id="IPR002789">
    <property type="entry name" value="HerA_central"/>
</dbReference>
<dbReference type="GO" id="GO:0043139">
    <property type="term" value="F:5'-3' DNA helicase activity"/>
    <property type="evidence" value="ECO:0007669"/>
    <property type="project" value="UniProtKB-EC"/>
</dbReference>
<evidence type="ECO:0000313" key="6">
    <source>
        <dbReference type="EMBL" id="HII83644.1"/>
    </source>
</evidence>
<accession>A0A7J4TI57</accession>
<evidence type="ECO:0000259" key="5">
    <source>
        <dbReference type="Pfam" id="PF01935"/>
    </source>
</evidence>
<dbReference type="AlphaFoldDB" id="A0A7J4TI57"/>
<organism evidence="6 7">
    <name type="scientific">Methanobacterium subterraneum</name>
    <dbReference type="NCBI Taxonomy" id="59277"/>
    <lineage>
        <taxon>Archaea</taxon>
        <taxon>Methanobacteriati</taxon>
        <taxon>Methanobacteriota</taxon>
        <taxon>Methanomada group</taxon>
        <taxon>Methanobacteria</taxon>
        <taxon>Methanobacteriales</taxon>
        <taxon>Methanobacteriaceae</taxon>
        <taxon>Methanobacterium</taxon>
    </lineage>
</organism>
<comment type="caution">
    <text evidence="6">The sequence shown here is derived from an EMBL/GenBank/DDBJ whole genome shotgun (WGS) entry which is preliminary data.</text>
</comment>
<dbReference type="Pfam" id="PF01935">
    <property type="entry name" value="DUF87"/>
    <property type="match status" value="1"/>
</dbReference>
<dbReference type="Proteomes" id="UP000586031">
    <property type="component" value="Unassembled WGS sequence"/>
</dbReference>
<comment type="catalytic activity">
    <reaction evidence="3">
        <text>ATP + H2O = ADP + phosphate + H(+)</text>
        <dbReference type="Rhea" id="RHEA:13065"/>
        <dbReference type="ChEBI" id="CHEBI:15377"/>
        <dbReference type="ChEBI" id="CHEBI:15378"/>
        <dbReference type="ChEBI" id="CHEBI:30616"/>
        <dbReference type="ChEBI" id="CHEBI:43474"/>
        <dbReference type="ChEBI" id="CHEBI:456216"/>
        <dbReference type="EC" id="5.6.2.3"/>
    </reaction>
</comment>
<feature type="domain" description="Helicase HerA central" evidence="5">
    <location>
        <begin position="141"/>
        <end position="369"/>
    </location>
</feature>
<keyword evidence="6" id="KW-0067">ATP-binding</keyword>
<evidence type="ECO:0000256" key="1">
    <source>
        <dbReference type="ARBA" id="ARBA00007816"/>
    </source>
</evidence>
<comment type="catalytic activity">
    <reaction evidence="4">
        <text>ATP + H2O = ADP + phosphate + H(+)</text>
        <dbReference type="Rhea" id="RHEA:13065"/>
        <dbReference type="ChEBI" id="CHEBI:15377"/>
        <dbReference type="ChEBI" id="CHEBI:15378"/>
        <dbReference type="ChEBI" id="CHEBI:30616"/>
        <dbReference type="ChEBI" id="CHEBI:43474"/>
        <dbReference type="ChEBI" id="CHEBI:456216"/>
        <dbReference type="EC" id="5.6.2.4"/>
    </reaction>
</comment>
<proteinExistence type="inferred from homology"/>
<dbReference type="PANTHER" id="PTHR42957:SF1">
    <property type="entry name" value="HELICASE MJ1565-RELATED"/>
    <property type="match status" value="1"/>
</dbReference>
<comment type="similarity">
    <text evidence="1">Belongs to the HerA family.</text>
</comment>
<evidence type="ECO:0000313" key="7">
    <source>
        <dbReference type="Proteomes" id="UP000586031"/>
    </source>
</evidence>
<dbReference type="PANTHER" id="PTHR42957">
    <property type="entry name" value="HELICASE MJ1565-RELATED"/>
    <property type="match status" value="1"/>
</dbReference>
<dbReference type="InterPro" id="IPR027417">
    <property type="entry name" value="P-loop_NTPase"/>
</dbReference>
<dbReference type="GO" id="GO:0005524">
    <property type="term" value="F:ATP binding"/>
    <property type="evidence" value="ECO:0007669"/>
    <property type="project" value="UniProtKB-KW"/>
</dbReference>
<reference evidence="7" key="1">
    <citation type="journal article" date="2020" name="bioRxiv">
        <title>A rank-normalized archaeal taxonomy based on genome phylogeny resolves widespread incomplete and uneven classifications.</title>
        <authorList>
            <person name="Rinke C."/>
            <person name="Chuvochina M."/>
            <person name="Mussig A.J."/>
            <person name="Chaumeil P.-A."/>
            <person name="Waite D.W."/>
            <person name="Whitman W.B."/>
            <person name="Parks D.H."/>
            <person name="Hugenholtz P."/>
        </authorList>
    </citation>
    <scope>NUCLEOTIDE SEQUENCE [LARGE SCALE GENOMIC DNA]</scope>
</reference>
<dbReference type="SUPFAM" id="SSF52540">
    <property type="entry name" value="P-loop containing nucleoside triphosphate hydrolases"/>
    <property type="match status" value="1"/>
</dbReference>
<comment type="catalytic activity">
    <reaction evidence="2">
        <text>Couples ATP hydrolysis with the unwinding of duplex DNA by translocating in the 3'-5' direction.</text>
        <dbReference type="EC" id="5.6.2.4"/>
    </reaction>
</comment>
<evidence type="ECO:0000256" key="2">
    <source>
        <dbReference type="ARBA" id="ARBA00034617"/>
    </source>
</evidence>
<sequence>MQGQIVGGKLSKIDIREKNGSNIELGELLVVEIDKKTYSILQIKDIIYKSQEKQSTHEYIAGYNLEYPSQVKEANLENKEPEMRNYILVEAKALLHVIKDKNNNFKTISPKRLPPFFNTVRSINEDDLEFLDPKEIENELYLGKVRSGSKEKNVDVFIDAKESLTHHILIPATTGRGKSNLVKVLLTGLLDFREIGILVLDPHDEYYGRDQIGLKNHKNSKKKLDYYSTDPPAGQSSLIINLKSLRPKHVYGLLNLSTTQKEAIDSVYNQFGENWIVELFKANRIERVGVKTLSVLKRKFDNVLGVYIKKYEPEIELGYRSPLFRGGSAGETTVEDIIDSLEQGKTVIIDSSKLSGYEELLVGSIILEKLFFQYKNYSSSELHEKPVISVVIEEAPRVLGTEALDQGRTNIYSTIAREGRKFQIGLIAITQLSSLIPRSILANMNTKIILGNEMALERNAIIDSASQDLSDDNRIIASLDKGEAIVSSIFTRFAIPIKIPEFEKYMKKFQKKENKSKKIRTNFPG</sequence>
<dbReference type="InterPro" id="IPR008571">
    <property type="entry name" value="HerA-like"/>
</dbReference>
<evidence type="ECO:0000256" key="3">
    <source>
        <dbReference type="ARBA" id="ARBA00048954"/>
    </source>
</evidence>
<keyword evidence="6" id="KW-0547">Nucleotide-binding</keyword>
<name>A0A7J4TI57_9EURY</name>
<protein>
    <submittedName>
        <fullName evidence="6">ATP-binding protein</fullName>
    </submittedName>
</protein>
<evidence type="ECO:0000256" key="4">
    <source>
        <dbReference type="ARBA" id="ARBA00048988"/>
    </source>
</evidence>
<dbReference type="GO" id="GO:0043138">
    <property type="term" value="F:3'-5' DNA helicase activity"/>
    <property type="evidence" value="ECO:0007669"/>
    <property type="project" value="UniProtKB-EC"/>
</dbReference>
<dbReference type="EMBL" id="DUHE01000059">
    <property type="protein sequence ID" value="HII83644.1"/>
    <property type="molecule type" value="Genomic_DNA"/>
</dbReference>